<keyword evidence="7 15" id="KW-1133">Transmembrane helix</keyword>
<sequence length="708" mass="78089">MKTSAKIALIGNPNSGKSSLFNQLTGLNQKIGNFPGVTVDKKTGVCRLDSSASIQVIDLPGTYSLYPKSPDEKVVMDIITNPLDASYPDLVVVVVDASSLNRNLLLFTEIRDLGLPLILALNMLDIASREGISIQTSVLQNTLQVPVVGINARTGEGIEDLKAIIHTSLQKLPKPALQLESSFVNTQALAPEIVSGIKERFGVHNDYLAMHYAHQGKNLAFLSNDDKSHIEQLKQKYNFKHSLLQAKETIARYERINLILDNAVKKPDSEEKDNIDTRVDKILLHPVWGYALFLTILFLIFQAIFAWASYPMDLIDAGIAAVNEFLKTSLPESMLVSLLTDGLIAGIGGVLIFIPQIAILFAFIAILEESGYMSRVVLLMDRVMRKFGLNGKSVVPLISGVACAVPAIMATRNIDNWKERLITILVTPLMSCSARIPIYTILIALVVPDEPVLGILNLQGVALMGLYLLGFVAAILSAWLMKLVLNIKGRSYLIMEVPAYRMPRWKNVGLTIIEKVKAFVLEAGKIIVAISIVLWVLASYGPSDKMEKAETTVKLENPTLSGQALEDKIGSYKLENSYAGHFGKFIEPVIRPLGYDWKIGIALLTSFAAREVFVGTLSTIYSVGSEAENTDTIKERLRKETDPKTGLPLYTPALAFSLLVFYAFAMQCMSTLAIVYRETNGWKWPMIQLIYMTGLAYLSALIVYTLLK</sequence>
<dbReference type="AlphaFoldDB" id="A0A6C0GP43"/>
<feature type="binding site" evidence="14">
    <location>
        <position position="22"/>
    </location>
    <ligand>
        <name>Mg(2+)</name>
        <dbReference type="ChEBI" id="CHEBI:18420"/>
        <label>1</label>
    </ligand>
</feature>
<dbReference type="EMBL" id="CP048222">
    <property type="protein sequence ID" value="QHT69809.1"/>
    <property type="molecule type" value="Genomic_DNA"/>
</dbReference>
<keyword evidence="18" id="KW-1185">Reference proteome</keyword>
<keyword evidence="5 15" id="KW-0812">Transmembrane</keyword>
<feature type="domain" description="FeoB-type G" evidence="16">
    <location>
        <begin position="4"/>
        <end position="171"/>
    </location>
</feature>
<dbReference type="PANTHER" id="PTHR43185">
    <property type="entry name" value="FERROUS IRON TRANSPORT PROTEIN B"/>
    <property type="match status" value="1"/>
</dbReference>
<dbReference type="InterPro" id="IPR050860">
    <property type="entry name" value="FeoB_GTPase"/>
</dbReference>
<dbReference type="CDD" id="cd01879">
    <property type="entry name" value="FeoB"/>
    <property type="match status" value="1"/>
</dbReference>
<feature type="transmembrane region" description="Helical" evidence="15">
    <location>
        <begin position="343"/>
        <end position="367"/>
    </location>
</feature>
<evidence type="ECO:0000256" key="5">
    <source>
        <dbReference type="ARBA" id="ARBA00022692"/>
    </source>
</evidence>
<dbReference type="SUPFAM" id="SSF52540">
    <property type="entry name" value="P-loop containing nucleoside triphosphate hydrolases"/>
    <property type="match status" value="1"/>
</dbReference>
<feature type="transmembrane region" description="Helical" evidence="15">
    <location>
        <begin position="653"/>
        <end position="676"/>
    </location>
</feature>
<evidence type="ECO:0000259" key="16">
    <source>
        <dbReference type="PROSITE" id="PS51711"/>
    </source>
</evidence>
<evidence type="ECO:0000256" key="12">
    <source>
        <dbReference type="NCBIfam" id="TIGR00437"/>
    </source>
</evidence>
<evidence type="ECO:0000256" key="1">
    <source>
        <dbReference type="ARBA" id="ARBA00004651"/>
    </source>
</evidence>
<dbReference type="GO" id="GO:0005525">
    <property type="term" value="F:GTP binding"/>
    <property type="evidence" value="ECO:0007669"/>
    <property type="project" value="UniProtKB-KW"/>
</dbReference>
<keyword evidence="14" id="KW-0460">Magnesium</keyword>
<evidence type="ECO:0000256" key="11">
    <source>
        <dbReference type="ARBA" id="ARBA00023136"/>
    </source>
</evidence>
<organism evidence="17 18">
    <name type="scientific">Rhodocytophaga rosea</name>
    <dbReference type="NCBI Taxonomy" id="2704465"/>
    <lineage>
        <taxon>Bacteria</taxon>
        <taxon>Pseudomonadati</taxon>
        <taxon>Bacteroidota</taxon>
        <taxon>Cytophagia</taxon>
        <taxon>Cytophagales</taxon>
        <taxon>Rhodocytophagaceae</taxon>
        <taxon>Rhodocytophaga</taxon>
    </lineage>
</organism>
<comment type="subcellular location">
    <subcellularLocation>
        <location evidence="15">Cell inner membrane</location>
        <topology evidence="15">Multi-pass membrane protein</topology>
    </subcellularLocation>
    <subcellularLocation>
        <location evidence="1">Cell membrane</location>
        <topology evidence="1">Multi-pass membrane protein</topology>
    </subcellularLocation>
</comment>
<keyword evidence="6 13" id="KW-0547">Nucleotide-binding</keyword>
<evidence type="ECO:0000313" key="18">
    <source>
        <dbReference type="Proteomes" id="UP000480178"/>
    </source>
</evidence>
<dbReference type="PROSITE" id="PS51711">
    <property type="entry name" value="G_FEOB"/>
    <property type="match status" value="1"/>
</dbReference>
<dbReference type="InterPro" id="IPR003373">
    <property type="entry name" value="Fe2_transport_prot-B"/>
</dbReference>
<evidence type="ECO:0000256" key="14">
    <source>
        <dbReference type="PIRSR" id="PIRSR603373-2"/>
    </source>
</evidence>
<dbReference type="PANTHER" id="PTHR43185:SF1">
    <property type="entry name" value="FE(2+) TRANSPORTER FEOB"/>
    <property type="match status" value="1"/>
</dbReference>
<dbReference type="InterPro" id="IPR011642">
    <property type="entry name" value="Gate_dom"/>
</dbReference>
<evidence type="ECO:0000256" key="6">
    <source>
        <dbReference type="ARBA" id="ARBA00022741"/>
    </source>
</evidence>
<dbReference type="NCBIfam" id="TIGR00231">
    <property type="entry name" value="small_GTP"/>
    <property type="match status" value="1"/>
</dbReference>
<evidence type="ECO:0000256" key="10">
    <source>
        <dbReference type="ARBA" id="ARBA00023134"/>
    </source>
</evidence>
<evidence type="ECO:0000256" key="8">
    <source>
        <dbReference type="ARBA" id="ARBA00023004"/>
    </source>
</evidence>
<feature type="transmembrane region" description="Helical" evidence="15">
    <location>
        <begin position="519"/>
        <end position="538"/>
    </location>
</feature>
<comment type="similarity">
    <text evidence="15">Belongs to the TRAFAC class TrmE-Era-EngA-EngB-Septin-like GTPase superfamily. FeoB GTPase (TC 9.A.8) family.</text>
</comment>
<dbReference type="GO" id="GO:0015093">
    <property type="term" value="F:ferrous iron transmembrane transporter activity"/>
    <property type="evidence" value="ECO:0007669"/>
    <property type="project" value="UniProtKB-UniRule"/>
</dbReference>
<reference evidence="17 18" key="1">
    <citation type="submission" date="2020-01" db="EMBL/GenBank/DDBJ databases">
        <authorList>
            <person name="Kim M.K."/>
        </authorList>
    </citation>
    <scope>NUCLEOTIDE SEQUENCE [LARGE SCALE GENOMIC DNA]</scope>
    <source>
        <strain evidence="17 18">172606-1</strain>
    </source>
</reference>
<name>A0A6C0GP43_9BACT</name>
<keyword evidence="8 15" id="KW-0408">Iron</keyword>
<proteinExistence type="inferred from homology"/>
<dbReference type="Proteomes" id="UP000480178">
    <property type="component" value="Chromosome"/>
</dbReference>
<dbReference type="InterPro" id="IPR011640">
    <property type="entry name" value="Fe2_transport_prot_B_C"/>
</dbReference>
<dbReference type="RefSeq" id="WP_162445793.1">
    <property type="nucleotide sequence ID" value="NZ_CP048222.1"/>
</dbReference>
<dbReference type="InterPro" id="IPR005225">
    <property type="entry name" value="Small_GTP-bd"/>
</dbReference>
<evidence type="ECO:0000256" key="2">
    <source>
        <dbReference type="ARBA" id="ARBA00022448"/>
    </source>
</evidence>
<keyword evidence="2 15" id="KW-0813">Transport</keyword>
<evidence type="ECO:0000256" key="13">
    <source>
        <dbReference type="PIRSR" id="PIRSR603373-1"/>
    </source>
</evidence>
<evidence type="ECO:0000256" key="7">
    <source>
        <dbReference type="ARBA" id="ARBA00022989"/>
    </source>
</evidence>
<feature type="transmembrane region" description="Helical" evidence="15">
    <location>
        <begin position="421"/>
        <end position="446"/>
    </location>
</feature>
<dbReference type="InterPro" id="IPR027417">
    <property type="entry name" value="P-loop_NTPase"/>
</dbReference>
<dbReference type="GO" id="GO:0046872">
    <property type="term" value="F:metal ion binding"/>
    <property type="evidence" value="ECO:0007669"/>
    <property type="project" value="UniProtKB-KW"/>
</dbReference>
<dbReference type="KEGG" id="rhoz:GXP67_25765"/>
<dbReference type="PRINTS" id="PR00326">
    <property type="entry name" value="GTP1OBG"/>
</dbReference>
<comment type="function">
    <text evidence="15">Probable transporter of a GTP-driven Fe(2+) uptake system.</text>
</comment>
<dbReference type="Pfam" id="PF07670">
    <property type="entry name" value="Gate"/>
    <property type="match status" value="2"/>
</dbReference>
<dbReference type="Pfam" id="PF07664">
    <property type="entry name" value="FeoB_C"/>
    <property type="match status" value="1"/>
</dbReference>
<dbReference type="NCBIfam" id="TIGR00437">
    <property type="entry name" value="feoB"/>
    <property type="match status" value="1"/>
</dbReference>
<dbReference type="InterPro" id="IPR030389">
    <property type="entry name" value="G_FEOB_dom"/>
</dbReference>
<comment type="caution">
    <text evidence="15">Lacks conserved residue(s) required for the propagation of feature annotation.</text>
</comment>
<feature type="binding site" evidence="13">
    <location>
        <begin position="122"/>
        <end position="125"/>
    </location>
    <ligand>
        <name>GTP</name>
        <dbReference type="ChEBI" id="CHEBI:37565"/>
        <label>1</label>
    </ligand>
</feature>
<dbReference type="Gene3D" id="3.40.50.300">
    <property type="entry name" value="P-loop containing nucleotide triphosphate hydrolases"/>
    <property type="match status" value="1"/>
</dbReference>
<dbReference type="Pfam" id="PF02421">
    <property type="entry name" value="FeoB_N"/>
    <property type="match status" value="1"/>
</dbReference>
<evidence type="ECO:0000256" key="3">
    <source>
        <dbReference type="ARBA" id="ARBA00022475"/>
    </source>
</evidence>
<keyword evidence="10 13" id="KW-0342">GTP-binding</keyword>
<dbReference type="GO" id="GO:0005886">
    <property type="term" value="C:plasma membrane"/>
    <property type="evidence" value="ECO:0007669"/>
    <property type="project" value="UniProtKB-SubCell"/>
</dbReference>
<evidence type="ECO:0000256" key="4">
    <source>
        <dbReference type="ARBA" id="ARBA00022496"/>
    </source>
</evidence>
<keyword evidence="14" id="KW-0479">Metal-binding</keyword>
<feature type="binding site" evidence="13">
    <location>
        <begin position="58"/>
        <end position="61"/>
    </location>
    <ligand>
        <name>GTP</name>
        <dbReference type="ChEBI" id="CHEBI:37565"/>
        <label>1</label>
    </ligand>
</feature>
<keyword evidence="11 15" id="KW-0472">Membrane</keyword>
<feature type="binding site" evidence="13">
    <location>
        <begin position="11"/>
        <end position="18"/>
    </location>
    <ligand>
        <name>GTP</name>
        <dbReference type="ChEBI" id="CHEBI:37565"/>
        <label>1</label>
    </ligand>
</feature>
<feature type="binding site" evidence="14">
    <location>
        <position position="25"/>
    </location>
    <ligand>
        <name>Mg(2+)</name>
        <dbReference type="ChEBI" id="CHEBI:18420"/>
        <label>2</label>
    </ligand>
</feature>
<gene>
    <name evidence="17" type="primary">feoB</name>
    <name evidence="17" type="ORF">GXP67_25765</name>
</gene>
<dbReference type="InterPro" id="IPR006073">
    <property type="entry name" value="GTP-bd"/>
</dbReference>
<evidence type="ECO:0000256" key="15">
    <source>
        <dbReference type="RuleBase" id="RU362098"/>
    </source>
</evidence>
<keyword evidence="4 15" id="KW-0410">Iron transport</keyword>
<feature type="binding site" evidence="13">
    <location>
        <begin position="36"/>
        <end position="40"/>
    </location>
    <ligand>
        <name>GTP</name>
        <dbReference type="ChEBI" id="CHEBI:37565"/>
        <label>1</label>
    </ligand>
</feature>
<feature type="transmembrane region" description="Helical" evidence="15">
    <location>
        <begin position="387"/>
        <end position="409"/>
    </location>
</feature>
<keyword evidence="3" id="KW-1003">Cell membrane</keyword>
<protein>
    <recommendedName>
        <fullName evidence="12 15">Ferrous iron transport protein B</fullName>
    </recommendedName>
</protein>
<accession>A0A6C0GP43</accession>
<evidence type="ECO:0000313" key="17">
    <source>
        <dbReference type="EMBL" id="QHT69809.1"/>
    </source>
</evidence>
<evidence type="ECO:0000256" key="9">
    <source>
        <dbReference type="ARBA" id="ARBA00023065"/>
    </source>
</evidence>
<keyword evidence="9" id="KW-0406">Ion transport</keyword>
<feature type="transmembrane region" description="Helical" evidence="15">
    <location>
        <begin position="688"/>
        <end position="707"/>
    </location>
</feature>
<feature type="transmembrane region" description="Helical" evidence="15">
    <location>
        <begin position="287"/>
        <end position="308"/>
    </location>
</feature>
<feature type="binding site" evidence="14">
    <location>
        <position position="26"/>
    </location>
    <ligand>
        <name>Mg(2+)</name>
        <dbReference type="ChEBI" id="CHEBI:18420"/>
        <label>2</label>
    </ligand>
</feature>